<dbReference type="InterPro" id="IPR008538">
    <property type="entry name" value="Uma2"/>
</dbReference>
<dbReference type="PANTHER" id="PTHR34107:SF2">
    <property type="entry name" value="SLL0888 PROTEIN"/>
    <property type="match status" value="1"/>
</dbReference>
<keyword evidence="3" id="KW-1185">Reference proteome</keyword>
<organism evidence="2 3">
    <name type="scientific">Halomicronema hongdechloris C2206</name>
    <dbReference type="NCBI Taxonomy" id="1641165"/>
    <lineage>
        <taxon>Bacteria</taxon>
        <taxon>Bacillati</taxon>
        <taxon>Cyanobacteriota</taxon>
        <taxon>Cyanophyceae</taxon>
        <taxon>Nodosilineales</taxon>
        <taxon>Nodosilineaceae</taxon>
        <taxon>Halomicronema</taxon>
    </lineage>
</organism>
<dbReference type="PANTHER" id="PTHR34107">
    <property type="entry name" value="SLL0198 PROTEIN-RELATED"/>
    <property type="match status" value="1"/>
</dbReference>
<name>A0A1Z3HLX8_9CYAN</name>
<protein>
    <recommendedName>
        <fullName evidence="1">Putative restriction endonuclease domain-containing protein</fullName>
    </recommendedName>
</protein>
<feature type="domain" description="Putative restriction endonuclease" evidence="1">
    <location>
        <begin position="11"/>
        <end position="184"/>
    </location>
</feature>
<accession>A0A1Z3HLX8</accession>
<dbReference type="OrthoDB" id="428427at2"/>
<dbReference type="AlphaFoldDB" id="A0A1Z3HLX8"/>
<dbReference type="Proteomes" id="UP000191901">
    <property type="component" value="Chromosome"/>
</dbReference>
<reference evidence="2 3" key="1">
    <citation type="journal article" date="2016" name="Biochim. Biophys. Acta">
        <title>Characterization of red-shifted phycobilisomes isolated from the chlorophyll f-containing cyanobacterium Halomicronema hongdechloris.</title>
        <authorList>
            <person name="Li Y."/>
            <person name="Lin Y."/>
            <person name="Garvey C.J."/>
            <person name="Birch D."/>
            <person name="Corkery R.W."/>
            <person name="Loughlin P.C."/>
            <person name="Scheer H."/>
            <person name="Willows R.D."/>
            <person name="Chen M."/>
        </authorList>
    </citation>
    <scope>NUCLEOTIDE SEQUENCE [LARGE SCALE GENOMIC DNA]</scope>
    <source>
        <strain evidence="2 3">C2206</strain>
    </source>
</reference>
<dbReference type="InterPro" id="IPR011335">
    <property type="entry name" value="Restrct_endonuc-II-like"/>
</dbReference>
<dbReference type="Gene3D" id="3.90.1570.10">
    <property type="entry name" value="tt1808, chain A"/>
    <property type="match status" value="1"/>
</dbReference>
<gene>
    <name evidence="2" type="ORF">XM38_022810</name>
</gene>
<evidence type="ECO:0000313" key="2">
    <source>
        <dbReference type="EMBL" id="ASC71329.1"/>
    </source>
</evidence>
<dbReference type="CDD" id="cd06260">
    <property type="entry name" value="DUF820-like"/>
    <property type="match status" value="1"/>
</dbReference>
<dbReference type="EMBL" id="CP021983">
    <property type="protein sequence ID" value="ASC71329.1"/>
    <property type="molecule type" value="Genomic_DNA"/>
</dbReference>
<proteinExistence type="predicted"/>
<sequence>MVQAHPQFHTFEDFLAYTEDIEAYYELVNGALIEVPPESDENLYRALQLYEALQPLVGMRQIRLQGLALAVPGEPKNRYPDLTILRPEHPDQMGALGRAAITLDMLPPQLVVEVVSPGAENHRRDYIDKRNQYEWRGIPEYWIVDPVVGQVTVFSLTERGYAATAFTGDAVVASPSFPGWSLTATAMLAL</sequence>
<dbReference type="InterPro" id="IPR012296">
    <property type="entry name" value="Nuclease_put_TT1808"/>
</dbReference>
<dbReference type="RefSeq" id="WP_088429823.1">
    <property type="nucleotide sequence ID" value="NZ_CP021983.2"/>
</dbReference>
<dbReference type="KEGG" id="hhg:XM38_022810"/>
<dbReference type="SUPFAM" id="SSF52980">
    <property type="entry name" value="Restriction endonuclease-like"/>
    <property type="match status" value="1"/>
</dbReference>
<evidence type="ECO:0000259" key="1">
    <source>
        <dbReference type="Pfam" id="PF05685"/>
    </source>
</evidence>
<dbReference type="Pfam" id="PF05685">
    <property type="entry name" value="Uma2"/>
    <property type="match status" value="1"/>
</dbReference>
<evidence type="ECO:0000313" key="3">
    <source>
        <dbReference type="Proteomes" id="UP000191901"/>
    </source>
</evidence>